<evidence type="ECO:0000313" key="7">
    <source>
        <dbReference type="Proteomes" id="UP000023152"/>
    </source>
</evidence>
<feature type="non-terminal residue" evidence="6">
    <location>
        <position position="1"/>
    </location>
</feature>
<protein>
    <submittedName>
        <fullName evidence="6">Guanine nucleotide transporter</fullName>
    </submittedName>
</protein>
<dbReference type="SUPFAM" id="SSF103506">
    <property type="entry name" value="Mitochondrial carrier"/>
    <property type="match status" value="1"/>
</dbReference>
<reference evidence="6 7" key="1">
    <citation type="journal article" date="2013" name="Curr. Biol.">
        <title>The Genome of the Foraminiferan Reticulomyxa filosa.</title>
        <authorList>
            <person name="Glockner G."/>
            <person name="Hulsmann N."/>
            <person name="Schleicher M."/>
            <person name="Noegel A.A."/>
            <person name="Eichinger L."/>
            <person name="Gallinger C."/>
            <person name="Pawlowski J."/>
            <person name="Sierra R."/>
            <person name="Euteneuer U."/>
            <person name="Pillet L."/>
            <person name="Moustafa A."/>
            <person name="Platzer M."/>
            <person name="Groth M."/>
            <person name="Szafranski K."/>
            <person name="Schliwa M."/>
        </authorList>
    </citation>
    <scope>NUCLEOTIDE SEQUENCE [LARGE SCALE GENOMIC DNA]</scope>
</reference>
<evidence type="ECO:0000313" key="6">
    <source>
        <dbReference type="EMBL" id="ETO29193.1"/>
    </source>
</evidence>
<comment type="similarity">
    <text evidence="5">Belongs to the mitochondrial carrier (TC 2.A.29) family.</text>
</comment>
<dbReference type="GO" id="GO:0001409">
    <property type="term" value="F:guanine nucleotide transmembrane transporter activity"/>
    <property type="evidence" value="ECO:0007669"/>
    <property type="project" value="TreeGrafter"/>
</dbReference>
<name>X6NTB2_RETFI</name>
<evidence type="ECO:0000256" key="1">
    <source>
        <dbReference type="ARBA" id="ARBA00004141"/>
    </source>
</evidence>
<accession>X6NTB2</accession>
<dbReference type="EMBL" id="ASPP01006193">
    <property type="protein sequence ID" value="ETO29193.1"/>
    <property type="molecule type" value="Genomic_DNA"/>
</dbReference>
<keyword evidence="2 4" id="KW-0812">Transmembrane</keyword>
<sequence>IFVGSMAGGIASIIVSSPLDVIKTRLQNKSFDDKRSGFRVLSELVKEEGFHAFFKGLTPKIGLIGPKLVFSFTVAQWLTKEIQIHLEKK</sequence>
<dbReference type="PROSITE" id="PS50920">
    <property type="entry name" value="SOLCAR"/>
    <property type="match status" value="1"/>
</dbReference>
<dbReference type="AlphaFoldDB" id="X6NTB2"/>
<organism evidence="6 7">
    <name type="scientific">Reticulomyxa filosa</name>
    <dbReference type="NCBI Taxonomy" id="46433"/>
    <lineage>
        <taxon>Eukaryota</taxon>
        <taxon>Sar</taxon>
        <taxon>Rhizaria</taxon>
        <taxon>Retaria</taxon>
        <taxon>Foraminifera</taxon>
        <taxon>Monothalamids</taxon>
        <taxon>Reticulomyxidae</taxon>
        <taxon>Reticulomyxa</taxon>
    </lineage>
</organism>
<dbReference type="GO" id="GO:0005739">
    <property type="term" value="C:mitochondrion"/>
    <property type="evidence" value="ECO:0007669"/>
    <property type="project" value="TreeGrafter"/>
</dbReference>
<dbReference type="OrthoDB" id="409947at2759"/>
<comment type="caution">
    <text evidence="6">The sequence shown here is derived from an EMBL/GenBank/DDBJ whole genome shotgun (WGS) entry which is preliminary data.</text>
</comment>
<evidence type="ECO:0000256" key="3">
    <source>
        <dbReference type="ARBA" id="ARBA00023136"/>
    </source>
</evidence>
<keyword evidence="3 4" id="KW-0472">Membrane</keyword>
<dbReference type="Pfam" id="PF00153">
    <property type="entry name" value="Mito_carr"/>
    <property type="match status" value="1"/>
</dbReference>
<dbReference type="GO" id="GO:0016020">
    <property type="term" value="C:membrane"/>
    <property type="evidence" value="ECO:0007669"/>
    <property type="project" value="UniProtKB-SubCell"/>
</dbReference>
<dbReference type="InterPro" id="IPR053042">
    <property type="entry name" value="Mito_GTP/GDP_Carrier"/>
</dbReference>
<dbReference type="InterPro" id="IPR018108">
    <property type="entry name" value="MCP_transmembrane"/>
</dbReference>
<dbReference type="InterPro" id="IPR023395">
    <property type="entry name" value="MCP_dom_sf"/>
</dbReference>
<comment type="subcellular location">
    <subcellularLocation>
        <location evidence="1">Membrane</location>
        <topology evidence="1">Multi-pass membrane protein</topology>
    </subcellularLocation>
</comment>
<keyword evidence="5" id="KW-0813">Transport</keyword>
<dbReference type="Proteomes" id="UP000023152">
    <property type="component" value="Unassembled WGS sequence"/>
</dbReference>
<evidence type="ECO:0000256" key="2">
    <source>
        <dbReference type="ARBA" id="ARBA00022692"/>
    </source>
</evidence>
<keyword evidence="7" id="KW-1185">Reference proteome</keyword>
<dbReference type="Gene3D" id="1.50.40.10">
    <property type="entry name" value="Mitochondrial carrier domain"/>
    <property type="match status" value="1"/>
</dbReference>
<evidence type="ECO:0000256" key="4">
    <source>
        <dbReference type="PROSITE-ProRule" id="PRU00282"/>
    </source>
</evidence>
<dbReference type="PANTHER" id="PTHR46974">
    <property type="entry name" value="MITOCHONDRIAL GTP/GDP CARRIER PROTEIN 1"/>
    <property type="match status" value="1"/>
</dbReference>
<evidence type="ECO:0000256" key="5">
    <source>
        <dbReference type="RuleBase" id="RU000488"/>
    </source>
</evidence>
<feature type="repeat" description="Solcar" evidence="4">
    <location>
        <begin position="1"/>
        <end position="81"/>
    </location>
</feature>
<proteinExistence type="inferred from homology"/>
<gene>
    <name evidence="6" type="ORF">RFI_07932</name>
</gene>
<dbReference type="PANTHER" id="PTHR46974:SF1">
    <property type="entry name" value="MITOCHONDRIAL GTP_GDP CARRIER PROTEIN 1"/>
    <property type="match status" value="1"/>
</dbReference>